<dbReference type="Proteomes" id="UP001302126">
    <property type="component" value="Unassembled WGS sequence"/>
</dbReference>
<name>A0AAN6WW57_9PEZI</name>
<feature type="compositionally biased region" description="Pro residues" evidence="1">
    <location>
        <begin position="470"/>
        <end position="479"/>
    </location>
</feature>
<sequence length="698" mass="75834">MSFAFPGQQAVVPPKRLADDDDLIIVSSNPVKKRRTSQKHSDPPTAQSQVQRLPVQPHPHPQPQQPQLQQQQQHVPAIHRPVAPGVAMQRGPQQPTNTARSHSEMPPQPVVMAAGSRDVVNRNVSLPVLDNFSFPQSFPPGNRPPRYSMAVSPKQIPQALAPPPPPPPPAQPTFFTNHPTQVPQLGAPAIFNQQPMNLVAQSRTQAPLGTGLQQRPFGLNQLPRAGFNGAVSMGFPSQPILYPNNHSNNFPMNVPSNMSTVASSNYMPPMPQPNGFSTLGQNAIPFTMYSTGNMMPTSQPPMIQPSNPQPSQQQTQPYMSVIQNSMNPNYFCNQSPMQVPAQRTCAPLPPQAMAALQAPPPEIPSQTISQAAMQTQIPEQSLPQQVPQTPEKQYPAQATHTPSTTASTATMTMQSGSSPSSSDRTQENQSHSPEAAPGAEAIPLHHNPIHDSGPQNSWPENAMPIHNMLPPHPITPLAPPHSIPMPSTPGKENFRIPKRKHPSPNLLIDIAETAEESFPYDEVASRHPGASPHQVFEQLSAVLSIPLLRSATGDRMMISRLAAERVKTWERMKSEYYQAKQNQNNASGQEHEGGGSGGDDSQEVQGQEKQKQAQCPGGSPAVLGSLTTVEMTQIGNENDHGDETLQNQNAGRAESILREQNHHQSQVQDGQHRDETRGSEQAAGFSTCRFAVSGEQTE</sequence>
<feature type="region of interest" description="Disordered" evidence="1">
    <location>
        <begin position="1"/>
        <end position="109"/>
    </location>
</feature>
<keyword evidence="3" id="KW-1185">Reference proteome</keyword>
<accession>A0AAN6WW57</accession>
<dbReference type="EMBL" id="MU864377">
    <property type="protein sequence ID" value="KAK4189300.1"/>
    <property type="molecule type" value="Genomic_DNA"/>
</dbReference>
<proteinExistence type="predicted"/>
<evidence type="ECO:0000256" key="1">
    <source>
        <dbReference type="SAM" id="MobiDB-lite"/>
    </source>
</evidence>
<feature type="compositionally biased region" description="Low complexity" evidence="1">
    <location>
        <begin position="65"/>
        <end position="76"/>
    </location>
</feature>
<reference evidence="2" key="1">
    <citation type="journal article" date="2023" name="Mol. Phylogenet. Evol.">
        <title>Genome-scale phylogeny and comparative genomics of the fungal order Sordariales.</title>
        <authorList>
            <person name="Hensen N."/>
            <person name="Bonometti L."/>
            <person name="Westerberg I."/>
            <person name="Brannstrom I.O."/>
            <person name="Guillou S."/>
            <person name="Cros-Aarteil S."/>
            <person name="Calhoun S."/>
            <person name="Haridas S."/>
            <person name="Kuo A."/>
            <person name="Mondo S."/>
            <person name="Pangilinan J."/>
            <person name="Riley R."/>
            <person name="LaButti K."/>
            <person name="Andreopoulos B."/>
            <person name="Lipzen A."/>
            <person name="Chen C."/>
            <person name="Yan M."/>
            <person name="Daum C."/>
            <person name="Ng V."/>
            <person name="Clum A."/>
            <person name="Steindorff A."/>
            <person name="Ohm R.A."/>
            <person name="Martin F."/>
            <person name="Silar P."/>
            <person name="Natvig D.O."/>
            <person name="Lalanne C."/>
            <person name="Gautier V."/>
            <person name="Ament-Velasquez S.L."/>
            <person name="Kruys A."/>
            <person name="Hutchinson M.I."/>
            <person name="Powell A.J."/>
            <person name="Barry K."/>
            <person name="Miller A.N."/>
            <person name="Grigoriev I.V."/>
            <person name="Debuchy R."/>
            <person name="Gladieux P."/>
            <person name="Hiltunen Thoren M."/>
            <person name="Johannesson H."/>
        </authorList>
    </citation>
    <scope>NUCLEOTIDE SEQUENCE</scope>
    <source>
        <strain evidence="2">PSN309</strain>
    </source>
</reference>
<gene>
    <name evidence="2" type="ORF">QBC35DRAFT_149733</name>
</gene>
<feature type="compositionally biased region" description="Polar residues" evidence="1">
    <location>
        <begin position="380"/>
        <end position="391"/>
    </location>
</feature>
<feature type="region of interest" description="Disordered" evidence="1">
    <location>
        <begin position="578"/>
        <end position="623"/>
    </location>
</feature>
<feature type="region of interest" description="Disordered" evidence="1">
    <location>
        <begin position="380"/>
        <end position="479"/>
    </location>
</feature>
<feature type="region of interest" description="Disordered" evidence="1">
    <location>
        <begin position="636"/>
        <end position="698"/>
    </location>
</feature>
<feature type="compositionally biased region" description="Low complexity" evidence="1">
    <location>
        <begin position="395"/>
        <end position="422"/>
    </location>
</feature>
<feature type="compositionally biased region" description="Polar residues" evidence="1">
    <location>
        <begin position="91"/>
        <end position="100"/>
    </location>
</feature>
<evidence type="ECO:0000313" key="2">
    <source>
        <dbReference type="EMBL" id="KAK4189300.1"/>
    </source>
</evidence>
<evidence type="ECO:0000313" key="3">
    <source>
        <dbReference type="Proteomes" id="UP001302126"/>
    </source>
</evidence>
<protein>
    <submittedName>
        <fullName evidence="2">Uncharacterized protein</fullName>
    </submittedName>
</protein>
<organism evidence="2 3">
    <name type="scientific">Podospora australis</name>
    <dbReference type="NCBI Taxonomy" id="1536484"/>
    <lineage>
        <taxon>Eukaryota</taxon>
        <taxon>Fungi</taxon>
        <taxon>Dikarya</taxon>
        <taxon>Ascomycota</taxon>
        <taxon>Pezizomycotina</taxon>
        <taxon>Sordariomycetes</taxon>
        <taxon>Sordariomycetidae</taxon>
        <taxon>Sordariales</taxon>
        <taxon>Podosporaceae</taxon>
        <taxon>Podospora</taxon>
    </lineage>
</organism>
<dbReference type="AlphaFoldDB" id="A0AAN6WW57"/>
<reference evidence="2" key="2">
    <citation type="submission" date="2023-05" db="EMBL/GenBank/DDBJ databases">
        <authorList>
            <consortium name="Lawrence Berkeley National Laboratory"/>
            <person name="Steindorff A."/>
            <person name="Hensen N."/>
            <person name="Bonometti L."/>
            <person name="Westerberg I."/>
            <person name="Brannstrom I.O."/>
            <person name="Guillou S."/>
            <person name="Cros-Aarteil S."/>
            <person name="Calhoun S."/>
            <person name="Haridas S."/>
            <person name="Kuo A."/>
            <person name="Mondo S."/>
            <person name="Pangilinan J."/>
            <person name="Riley R."/>
            <person name="Labutti K."/>
            <person name="Andreopoulos B."/>
            <person name="Lipzen A."/>
            <person name="Chen C."/>
            <person name="Yanf M."/>
            <person name="Daum C."/>
            <person name="Ng V."/>
            <person name="Clum A."/>
            <person name="Ohm R."/>
            <person name="Martin F."/>
            <person name="Silar P."/>
            <person name="Natvig D."/>
            <person name="Lalanne C."/>
            <person name="Gautier V."/>
            <person name="Ament-Velasquez S.L."/>
            <person name="Kruys A."/>
            <person name="Hutchinson M.I."/>
            <person name="Powell A.J."/>
            <person name="Barry K."/>
            <person name="Miller A.N."/>
            <person name="Grigoriev I.V."/>
            <person name="Debuchy R."/>
            <person name="Gladieux P."/>
            <person name="Thoren M.H."/>
            <person name="Johannesson H."/>
        </authorList>
    </citation>
    <scope>NUCLEOTIDE SEQUENCE</scope>
    <source>
        <strain evidence="2">PSN309</strain>
    </source>
</reference>
<comment type="caution">
    <text evidence="2">The sequence shown here is derived from an EMBL/GenBank/DDBJ whole genome shotgun (WGS) entry which is preliminary data.</text>
</comment>